<reference evidence="1 2" key="1">
    <citation type="journal article" date="2015" name="Genome Announc.">
        <title>Complete Genome Sequences of Four Novel Escherichia coli Bacteriophages Belonging to New Phage Groups.</title>
        <authorList>
            <person name="Carstens A.B."/>
            <person name="Kot W."/>
            <person name="Hansen L.H."/>
        </authorList>
    </citation>
    <scope>NUCLEOTIDE SEQUENCE [LARGE SCALE GENOMIC DNA]</scope>
</reference>
<dbReference type="Proteomes" id="UP000207637">
    <property type="component" value="Segment"/>
</dbReference>
<keyword evidence="2" id="KW-1185">Reference proteome</keyword>
<dbReference type="GeneID" id="26624050"/>
<protein>
    <submittedName>
        <fullName evidence="1">Uncharacterized protein</fullName>
    </submittedName>
</protein>
<dbReference type="EMBL" id="KP064094">
    <property type="protein sequence ID" value="AJT60524.1"/>
    <property type="molecule type" value="Genomic_DNA"/>
</dbReference>
<dbReference type="OrthoDB" id="41534at10239"/>
<evidence type="ECO:0000313" key="1">
    <source>
        <dbReference type="EMBL" id="AJT60524.1"/>
    </source>
</evidence>
<accession>A0A0D4DAL0</accession>
<evidence type="ECO:0000313" key="2">
    <source>
        <dbReference type="Proteomes" id="UP000207637"/>
    </source>
</evidence>
<dbReference type="SMR" id="A0A0D4DAL0"/>
<dbReference type="KEGG" id="vg:26624050"/>
<sequence length="107" mass="12029">MNRISNLARMGIAHKAFGNPVPQQAYDLIDLVEDAIVQFNPQMQVDKAVYKGHSSLACMIKGHIAIWRQALETMHEESTEPDDMSYYTHELKALEDIEAAVKAELGE</sequence>
<dbReference type="RefSeq" id="YP_009196833.1">
    <property type="nucleotide sequence ID" value="NC_028776.1"/>
</dbReference>
<organism evidence="1 2">
    <name type="scientific">Escherichia phage CAjan</name>
    <dbReference type="NCBI Taxonomy" id="1610828"/>
    <lineage>
        <taxon>Viruses</taxon>
        <taxon>Duplodnaviria</taxon>
        <taxon>Heunggongvirae</taxon>
        <taxon>Uroviricota</taxon>
        <taxon>Caudoviricetes</taxon>
        <taxon>Queuovirinae</taxon>
        <taxon>Seuratvirus</taxon>
        <taxon>Seuratvirus cajan</taxon>
    </lineage>
</organism>
<proteinExistence type="predicted"/>
<name>A0A0D4DAL0_9CAUD</name>